<dbReference type="RefSeq" id="WP_296944348.1">
    <property type="nucleotide sequence ID" value="NZ_LT599032.1"/>
</dbReference>
<evidence type="ECO:0000256" key="1">
    <source>
        <dbReference type="SAM" id="SignalP"/>
    </source>
</evidence>
<dbReference type="SUPFAM" id="SSF51445">
    <property type="entry name" value="(Trans)glycosidases"/>
    <property type="match status" value="1"/>
</dbReference>
<gene>
    <name evidence="3" type="ORF">KL86DYS1_31489</name>
</gene>
<dbReference type="AlphaFoldDB" id="A0A212K542"/>
<feature type="domain" description="DUF5722" evidence="2">
    <location>
        <begin position="153"/>
        <end position="548"/>
    </location>
</feature>
<keyword evidence="1" id="KW-0732">Signal</keyword>
<dbReference type="EMBL" id="FLUM01000003">
    <property type="protein sequence ID" value="SBW06833.1"/>
    <property type="molecule type" value="Genomic_DNA"/>
</dbReference>
<proteinExistence type="predicted"/>
<evidence type="ECO:0000313" key="3">
    <source>
        <dbReference type="EMBL" id="SBW06833.1"/>
    </source>
</evidence>
<feature type="signal peptide" evidence="1">
    <location>
        <begin position="1"/>
        <end position="24"/>
    </location>
</feature>
<accession>A0A212K542</accession>
<dbReference type="InterPro" id="IPR043780">
    <property type="entry name" value="DUF5722"/>
</dbReference>
<organism evidence="3">
    <name type="scientific">uncultured Dysgonomonas sp</name>
    <dbReference type="NCBI Taxonomy" id="206096"/>
    <lineage>
        <taxon>Bacteria</taxon>
        <taxon>Pseudomonadati</taxon>
        <taxon>Bacteroidota</taxon>
        <taxon>Bacteroidia</taxon>
        <taxon>Bacteroidales</taxon>
        <taxon>Dysgonomonadaceae</taxon>
        <taxon>Dysgonomonas</taxon>
        <taxon>environmental samples</taxon>
    </lineage>
</organism>
<protein>
    <recommendedName>
        <fullName evidence="2">DUF5722 domain-containing protein</fullName>
    </recommendedName>
</protein>
<reference evidence="3" key="1">
    <citation type="submission" date="2016-04" db="EMBL/GenBank/DDBJ databases">
        <authorList>
            <person name="Evans L.H."/>
            <person name="Alamgir A."/>
            <person name="Owens N."/>
            <person name="Weber N.D."/>
            <person name="Virtaneva K."/>
            <person name="Barbian K."/>
            <person name="Babar A."/>
            <person name="Rosenke K."/>
        </authorList>
    </citation>
    <scope>NUCLEOTIDE SEQUENCE</scope>
    <source>
        <strain evidence="3">86-1</strain>
    </source>
</reference>
<name>A0A212K542_9BACT</name>
<dbReference type="Pfam" id="PF18989">
    <property type="entry name" value="DUF5722"/>
    <property type="match status" value="1"/>
</dbReference>
<feature type="chain" id="PRO_5012103477" description="DUF5722 domain-containing protein" evidence="1">
    <location>
        <begin position="25"/>
        <end position="554"/>
    </location>
</feature>
<dbReference type="InterPro" id="IPR017853">
    <property type="entry name" value="GH"/>
</dbReference>
<evidence type="ECO:0000259" key="2">
    <source>
        <dbReference type="Pfam" id="PF18989"/>
    </source>
</evidence>
<sequence length="554" mass="63376">MKNIAIDRMCLILFAVLCGGTLFAQSTCYENPEQVRKLSQYLSREYTSSITSVNAGVDAITIKGSAIGGENISLCEVTPYEDIVGTRVFKNRIPVNAGTFSKTLDRYIVKDGFRYDRTLSRWLIVKNNGDTDSIISHARYAGNIEAIQKTVAEKPSSKKGIGDCQATETMLRDLDDLRITSATVNIRITTMMYSQSGTDRLEHSYGGQKYYFDKRQLQTLDESLIACRDRGIIVAAIILINRKADSVDPVIGELFQHPDFTDAGRYSMPDMTTPESINAYAAALDFFAQRYCRTDKKYGRIHHWIMHNEVDSGREWTNMGDGKPVEVYMDTYVKSMRMCHNIVRRYDRYSQVMASHTHAWAVADNKDTYASLDMLNILNSYCRAEGDFKWGLAFHCYPHDLREPKTWLDTIALYNHSTPIITYKNLEVLDHWIKLPVNKYQGKDKRTLWLSENGTNSPTYSDEDLAEQAAGFAWGWTKIAALDGIDAHQWHNWADHEEEFGLRIGLRKYPKDDYVRKPVWYAYQAAGTENQDKVFQQYLPVIGIDSWNIIQPVE</sequence>